<keyword evidence="3" id="KW-1185">Reference proteome</keyword>
<comment type="caution">
    <text evidence="2">The sequence shown here is derived from an EMBL/GenBank/DDBJ whole genome shotgun (WGS) entry which is preliminary data.</text>
</comment>
<dbReference type="RefSeq" id="WP_128230348.1">
    <property type="nucleotide sequence ID" value="NZ_SACR01000006.1"/>
</dbReference>
<feature type="transmembrane region" description="Helical" evidence="1">
    <location>
        <begin position="64"/>
        <end position="86"/>
    </location>
</feature>
<keyword evidence="1" id="KW-0472">Membrane</keyword>
<dbReference type="Proteomes" id="UP000285575">
    <property type="component" value="Unassembled WGS sequence"/>
</dbReference>
<evidence type="ECO:0000256" key="1">
    <source>
        <dbReference type="SAM" id="Phobius"/>
    </source>
</evidence>
<sequence>MTDLVLSQLTDVFRIGLIVGLVFMMHRTAAVTGRVLPLALGVLFLAVMLPATMPNPAVSFTDAIVAGLISNTIILAPVLGVGWLILRSRR</sequence>
<feature type="transmembrane region" description="Helical" evidence="1">
    <location>
        <begin position="35"/>
        <end position="52"/>
    </location>
</feature>
<keyword evidence="1" id="KW-1133">Transmembrane helix</keyword>
<dbReference type="OrthoDB" id="8913071at2"/>
<organism evidence="2 3">
    <name type="scientific">Rubrivivax rivuli</name>
    <dbReference type="NCBI Taxonomy" id="1862385"/>
    <lineage>
        <taxon>Bacteria</taxon>
        <taxon>Pseudomonadati</taxon>
        <taxon>Pseudomonadota</taxon>
        <taxon>Betaproteobacteria</taxon>
        <taxon>Burkholderiales</taxon>
        <taxon>Sphaerotilaceae</taxon>
        <taxon>Rubrivivax</taxon>
    </lineage>
</organism>
<evidence type="ECO:0000313" key="3">
    <source>
        <dbReference type="Proteomes" id="UP000285575"/>
    </source>
</evidence>
<evidence type="ECO:0000313" key="2">
    <source>
        <dbReference type="EMBL" id="RVU43789.1"/>
    </source>
</evidence>
<dbReference type="EMBL" id="SACR01000006">
    <property type="protein sequence ID" value="RVU43789.1"/>
    <property type="molecule type" value="Genomic_DNA"/>
</dbReference>
<protein>
    <submittedName>
        <fullName evidence="2">Uncharacterized protein</fullName>
    </submittedName>
</protein>
<gene>
    <name evidence="2" type="ORF">EOE66_19145</name>
</gene>
<name>A0A437RAI9_9BURK</name>
<accession>A0A437RAI9</accession>
<dbReference type="AlphaFoldDB" id="A0A437RAI9"/>
<proteinExistence type="predicted"/>
<reference evidence="2 3" key="1">
    <citation type="submission" date="2019-01" db="EMBL/GenBank/DDBJ databases">
        <authorList>
            <person name="Chen W.-M."/>
        </authorList>
    </citation>
    <scope>NUCLEOTIDE SEQUENCE [LARGE SCALE GENOMIC DNA]</scope>
    <source>
        <strain evidence="2 3">KYPY4</strain>
    </source>
</reference>
<keyword evidence="1" id="KW-0812">Transmembrane</keyword>
<feature type="transmembrane region" description="Helical" evidence="1">
    <location>
        <begin position="6"/>
        <end position="23"/>
    </location>
</feature>